<feature type="domain" description="Polynucleotide kinase PNKP phosphatase" evidence="1">
    <location>
        <begin position="5"/>
        <end position="145"/>
    </location>
</feature>
<accession>A0A0J6V9E6</accession>
<dbReference type="InterPro" id="IPR023214">
    <property type="entry name" value="HAD_sf"/>
</dbReference>
<reference evidence="2 3" key="1">
    <citation type="journal article" date="2015" name="Genome Biol. Evol.">
        <title>Characterization of Three Mycobacterium spp. with Potential Use in Bioremediation by Genome Sequencing and Comparative Genomics.</title>
        <authorList>
            <person name="Das S."/>
            <person name="Pettersson B.M."/>
            <person name="Behra P.R."/>
            <person name="Ramesh M."/>
            <person name="Dasgupta S."/>
            <person name="Bhattacharya A."/>
            <person name="Kirsebom L.A."/>
        </authorList>
    </citation>
    <scope>NUCLEOTIDE SEQUENCE [LARGE SCALE GENOMIC DNA]</scope>
    <source>
        <strain evidence="2 3">DSM 44219</strain>
    </source>
</reference>
<dbReference type="AlphaFoldDB" id="A0A0J6V9E6"/>
<name>A0A0J6V9E6_MYCCU</name>
<sequence length="152" mass="16881">MNRQPAVIVDMDGTLCDVSTVIHLQAEPDGFSAFHNACAQCPPHRAVVDWCVEQYSQGHAILIVTGRDAWSRELTEQWLTEHLPVPIAGLHMRGDDDYRSNATIKREIHRTLAQTYDIRAAIDDDPEIIGLWQNVGITVALVLDGGDVLVLD</sequence>
<proteinExistence type="predicted"/>
<dbReference type="Gene3D" id="3.40.50.1000">
    <property type="entry name" value="HAD superfamily/HAD-like"/>
    <property type="match status" value="1"/>
</dbReference>
<comment type="caution">
    <text evidence="2">The sequence shown here is derived from an EMBL/GenBank/DDBJ whole genome shotgun (WGS) entry which is preliminary data.</text>
</comment>
<dbReference type="EMBL" id="JYNX01000095">
    <property type="protein sequence ID" value="KMO66834.1"/>
    <property type="molecule type" value="Genomic_DNA"/>
</dbReference>
<gene>
    <name evidence="2" type="ORF">MCHUDSM44219_05708</name>
</gene>
<dbReference type="Pfam" id="PF25109">
    <property type="entry name" value="HAD_PNKP"/>
    <property type="match status" value="1"/>
</dbReference>
<dbReference type="OrthoDB" id="7592866at2"/>
<organism evidence="2 3">
    <name type="scientific">Mycolicibacterium chubuense</name>
    <name type="common">Mycobacterium chubuense</name>
    <dbReference type="NCBI Taxonomy" id="1800"/>
    <lineage>
        <taxon>Bacteria</taxon>
        <taxon>Bacillati</taxon>
        <taxon>Actinomycetota</taxon>
        <taxon>Actinomycetes</taxon>
        <taxon>Mycobacteriales</taxon>
        <taxon>Mycobacteriaceae</taxon>
        <taxon>Mycolicibacterium</taxon>
    </lineage>
</organism>
<dbReference type="InterPro" id="IPR036412">
    <property type="entry name" value="HAD-like_sf"/>
</dbReference>
<dbReference type="RefSeq" id="WP_053081417.1">
    <property type="nucleotide sequence ID" value="NZ_JYNX01000095.1"/>
</dbReference>
<dbReference type="PATRIC" id="fig|1800.3.peg.5755"/>
<evidence type="ECO:0000259" key="1">
    <source>
        <dbReference type="Pfam" id="PF25109"/>
    </source>
</evidence>
<protein>
    <recommendedName>
        <fullName evidence="1">Polynucleotide kinase PNKP phosphatase domain-containing protein</fullName>
    </recommendedName>
</protein>
<keyword evidence="3" id="KW-1185">Reference proteome</keyword>
<dbReference type="SUPFAM" id="SSF56784">
    <property type="entry name" value="HAD-like"/>
    <property type="match status" value="1"/>
</dbReference>
<dbReference type="Proteomes" id="UP000036176">
    <property type="component" value="Unassembled WGS sequence"/>
</dbReference>
<evidence type="ECO:0000313" key="3">
    <source>
        <dbReference type="Proteomes" id="UP000036176"/>
    </source>
</evidence>
<dbReference type="InterPro" id="IPR056782">
    <property type="entry name" value="HAD_PNKP"/>
</dbReference>
<evidence type="ECO:0000313" key="2">
    <source>
        <dbReference type="EMBL" id="KMO66834.1"/>
    </source>
</evidence>